<protein>
    <submittedName>
        <fullName evidence="1">Uncharacterized protein</fullName>
    </submittedName>
</protein>
<evidence type="ECO:0000313" key="2">
    <source>
        <dbReference type="Proteomes" id="UP001175271"/>
    </source>
</evidence>
<proteinExistence type="predicted"/>
<evidence type="ECO:0000313" key="1">
    <source>
        <dbReference type="EMBL" id="KAK0422416.1"/>
    </source>
</evidence>
<comment type="caution">
    <text evidence="1">The sequence shown here is derived from an EMBL/GenBank/DDBJ whole genome shotgun (WGS) entry which is preliminary data.</text>
</comment>
<accession>A0AA39M5K0</accession>
<reference evidence="1" key="1">
    <citation type="submission" date="2023-06" db="EMBL/GenBank/DDBJ databases">
        <title>Genomic analysis of the entomopathogenic nematode Steinernema hermaphroditum.</title>
        <authorList>
            <person name="Schwarz E.M."/>
            <person name="Heppert J.K."/>
            <person name="Baniya A."/>
            <person name="Schwartz H.T."/>
            <person name="Tan C.-H."/>
            <person name="Antoshechkin I."/>
            <person name="Sternberg P.W."/>
            <person name="Goodrich-Blair H."/>
            <person name="Dillman A.R."/>
        </authorList>
    </citation>
    <scope>NUCLEOTIDE SEQUENCE</scope>
    <source>
        <strain evidence="1">PS9179</strain>
        <tissue evidence="1">Whole animal</tissue>
    </source>
</reference>
<keyword evidence="2" id="KW-1185">Reference proteome</keyword>
<gene>
    <name evidence="1" type="ORF">QR680_007559</name>
</gene>
<name>A0AA39M5K0_9BILA</name>
<dbReference type="Proteomes" id="UP001175271">
    <property type="component" value="Unassembled WGS sequence"/>
</dbReference>
<dbReference type="AlphaFoldDB" id="A0AA39M5K0"/>
<sequence>MFLHPLQLVSLSGIATTTSLCVGIWKNWIVCVVKNRNVRCLYRTECFKCRTVSISDKNSDIRYRISSSQGETLKPLDKIIGLLISTSIFQHKNPNSKIVHKSLHLNKSRLSRRSQGEGADQEEVDAAVDHAVPHKLLSGMYLNAGPRNDRRMEYQTR</sequence>
<dbReference type="EMBL" id="JAUCMV010000001">
    <property type="protein sequence ID" value="KAK0422416.1"/>
    <property type="molecule type" value="Genomic_DNA"/>
</dbReference>
<organism evidence="1 2">
    <name type="scientific">Steinernema hermaphroditum</name>
    <dbReference type="NCBI Taxonomy" id="289476"/>
    <lineage>
        <taxon>Eukaryota</taxon>
        <taxon>Metazoa</taxon>
        <taxon>Ecdysozoa</taxon>
        <taxon>Nematoda</taxon>
        <taxon>Chromadorea</taxon>
        <taxon>Rhabditida</taxon>
        <taxon>Tylenchina</taxon>
        <taxon>Panagrolaimomorpha</taxon>
        <taxon>Strongyloidoidea</taxon>
        <taxon>Steinernematidae</taxon>
        <taxon>Steinernema</taxon>
    </lineage>
</organism>